<accession>A0AAN6VIF6</accession>
<dbReference type="AlphaFoldDB" id="A0AAN6VIF6"/>
<feature type="region of interest" description="Disordered" evidence="2">
    <location>
        <begin position="680"/>
        <end position="734"/>
    </location>
</feature>
<sequence length="734" mass="80490">MIFPPVEPRKDGIAVLRRDSASSRSSSHNNSPTPTNTSPRPNANHRFIPALQVGIESNSPPLTPVANNLLLPVDEEPNTPSSTIVEFGDLARESVPSAAQLVDSIHRTYSQSRVNPPESRSSSKTRGAKDNRESREGRESRDQSRSRSIATVAAPRDRSQSTHSKSTVAKDAMGAIERNATSDRGLADERINRFLQSMAQQAAQTSESELLQENRSLHQRIAALQRTERELLAENQDLIRKFAALKQHHERRARQWNEGIRRKEIEYEARMRELGEQLLDLVSRHPQKLPDIASNEEISTWFDDQDAAWNAWATAFGHEDANRLGSNLHPLQLQEVCDDVRGFVRMTDAGGLPSELLTGGKEALHTLLNGMLANFICDEILASPMWLFTATSLGTLESPGIVPAKALPGLPGFRMDMNSFSEVAPLRPGPCQTPRSPQFPPPLITSMMPSLGNSASFLGLPLKPDMERLVGMLTDAQEEDRRVAAYHWRAQMMRLFSDGGFGLKSVAAAGRNESSRTFVESRLNYARKLKERFLGGSARFLLQDQDASGIEKLERMLTDLIDDALRFSCRLWTRVAPPRLHGWKDLGSKEIRAATPVVTLCHAQVKVESRNHRGEGSKDKGARSPQDSQTDDTIVMVVQPAVVTDSINFPGASSGTDGDGVALVWLRARVMVAGPMAVEAPESPPAGVGFHTSPRPDTGHTQTPSSTSASVLGSTPMTGTPKSFEVLPASSFRA</sequence>
<keyword evidence="4" id="KW-1185">Reference proteome</keyword>
<reference evidence="3" key="1">
    <citation type="journal article" date="2023" name="Mol. Phylogenet. Evol.">
        <title>Genome-scale phylogeny and comparative genomics of the fungal order Sordariales.</title>
        <authorList>
            <person name="Hensen N."/>
            <person name="Bonometti L."/>
            <person name="Westerberg I."/>
            <person name="Brannstrom I.O."/>
            <person name="Guillou S."/>
            <person name="Cros-Aarteil S."/>
            <person name="Calhoun S."/>
            <person name="Haridas S."/>
            <person name="Kuo A."/>
            <person name="Mondo S."/>
            <person name="Pangilinan J."/>
            <person name="Riley R."/>
            <person name="LaButti K."/>
            <person name="Andreopoulos B."/>
            <person name="Lipzen A."/>
            <person name="Chen C."/>
            <person name="Yan M."/>
            <person name="Daum C."/>
            <person name="Ng V."/>
            <person name="Clum A."/>
            <person name="Steindorff A."/>
            <person name="Ohm R.A."/>
            <person name="Martin F."/>
            <person name="Silar P."/>
            <person name="Natvig D.O."/>
            <person name="Lalanne C."/>
            <person name="Gautier V."/>
            <person name="Ament-Velasquez S.L."/>
            <person name="Kruys A."/>
            <person name="Hutchinson M.I."/>
            <person name="Powell A.J."/>
            <person name="Barry K."/>
            <person name="Miller A.N."/>
            <person name="Grigoriev I.V."/>
            <person name="Debuchy R."/>
            <person name="Gladieux P."/>
            <person name="Hiltunen Thoren M."/>
            <person name="Johannesson H."/>
        </authorList>
    </citation>
    <scope>NUCLEOTIDE SEQUENCE</scope>
    <source>
        <strain evidence="3">CBS 538.74</strain>
    </source>
</reference>
<feature type="compositionally biased region" description="Basic and acidic residues" evidence="2">
    <location>
        <begin position="7"/>
        <end position="21"/>
    </location>
</feature>
<dbReference type="Proteomes" id="UP001302745">
    <property type="component" value="Unassembled WGS sequence"/>
</dbReference>
<organism evidence="3 4">
    <name type="scientific">Chaetomidium leptoderma</name>
    <dbReference type="NCBI Taxonomy" id="669021"/>
    <lineage>
        <taxon>Eukaryota</taxon>
        <taxon>Fungi</taxon>
        <taxon>Dikarya</taxon>
        <taxon>Ascomycota</taxon>
        <taxon>Pezizomycotina</taxon>
        <taxon>Sordariomycetes</taxon>
        <taxon>Sordariomycetidae</taxon>
        <taxon>Sordariales</taxon>
        <taxon>Chaetomiaceae</taxon>
        <taxon>Chaetomidium</taxon>
    </lineage>
</organism>
<feature type="coiled-coil region" evidence="1">
    <location>
        <begin position="207"/>
        <end position="241"/>
    </location>
</feature>
<comment type="caution">
    <text evidence="3">The sequence shown here is derived from an EMBL/GenBank/DDBJ whole genome shotgun (WGS) entry which is preliminary data.</text>
</comment>
<evidence type="ECO:0000256" key="1">
    <source>
        <dbReference type="SAM" id="Coils"/>
    </source>
</evidence>
<protein>
    <submittedName>
        <fullName evidence="3">Uncharacterized protein</fullName>
    </submittedName>
</protein>
<feature type="compositionally biased region" description="Low complexity" evidence="2">
    <location>
        <begin position="22"/>
        <end position="42"/>
    </location>
</feature>
<keyword evidence="1" id="KW-0175">Coiled coil</keyword>
<feature type="compositionally biased region" description="Polar residues" evidence="2">
    <location>
        <begin position="107"/>
        <end position="125"/>
    </location>
</feature>
<proteinExistence type="predicted"/>
<name>A0AAN6VIF6_9PEZI</name>
<feature type="region of interest" description="Disordered" evidence="2">
    <location>
        <begin position="106"/>
        <end position="184"/>
    </location>
</feature>
<evidence type="ECO:0000313" key="4">
    <source>
        <dbReference type="Proteomes" id="UP001302745"/>
    </source>
</evidence>
<feature type="region of interest" description="Disordered" evidence="2">
    <location>
        <begin position="1"/>
        <end position="46"/>
    </location>
</feature>
<feature type="compositionally biased region" description="Basic and acidic residues" evidence="2">
    <location>
        <begin position="605"/>
        <end position="622"/>
    </location>
</feature>
<feature type="compositionally biased region" description="Basic and acidic residues" evidence="2">
    <location>
        <begin position="127"/>
        <end position="145"/>
    </location>
</feature>
<gene>
    <name evidence="3" type="ORF">C8A00DRAFT_44996</name>
</gene>
<feature type="compositionally biased region" description="Polar residues" evidence="2">
    <location>
        <begin position="699"/>
        <end position="721"/>
    </location>
</feature>
<evidence type="ECO:0000256" key="2">
    <source>
        <dbReference type="SAM" id="MobiDB-lite"/>
    </source>
</evidence>
<dbReference type="EMBL" id="MU856997">
    <property type="protein sequence ID" value="KAK4151859.1"/>
    <property type="molecule type" value="Genomic_DNA"/>
</dbReference>
<evidence type="ECO:0000313" key="3">
    <source>
        <dbReference type="EMBL" id="KAK4151859.1"/>
    </source>
</evidence>
<reference evidence="3" key="2">
    <citation type="submission" date="2023-05" db="EMBL/GenBank/DDBJ databases">
        <authorList>
            <consortium name="Lawrence Berkeley National Laboratory"/>
            <person name="Steindorff A."/>
            <person name="Hensen N."/>
            <person name="Bonometti L."/>
            <person name="Westerberg I."/>
            <person name="Brannstrom I.O."/>
            <person name="Guillou S."/>
            <person name="Cros-Aarteil S."/>
            <person name="Calhoun S."/>
            <person name="Haridas S."/>
            <person name="Kuo A."/>
            <person name="Mondo S."/>
            <person name="Pangilinan J."/>
            <person name="Riley R."/>
            <person name="Labutti K."/>
            <person name="Andreopoulos B."/>
            <person name="Lipzen A."/>
            <person name="Chen C."/>
            <person name="Yanf M."/>
            <person name="Daum C."/>
            <person name="Ng V."/>
            <person name="Clum A."/>
            <person name="Ohm R."/>
            <person name="Martin F."/>
            <person name="Silar P."/>
            <person name="Natvig D."/>
            <person name="Lalanne C."/>
            <person name="Gautier V."/>
            <person name="Ament-Velasquez S.L."/>
            <person name="Kruys A."/>
            <person name="Hutchinson M.I."/>
            <person name="Powell A.J."/>
            <person name="Barry K."/>
            <person name="Miller A.N."/>
            <person name="Grigoriev I.V."/>
            <person name="Debuchy R."/>
            <person name="Gladieux P."/>
            <person name="Thoren M.H."/>
            <person name="Johannesson H."/>
        </authorList>
    </citation>
    <scope>NUCLEOTIDE SEQUENCE</scope>
    <source>
        <strain evidence="3">CBS 538.74</strain>
    </source>
</reference>
<feature type="region of interest" description="Disordered" evidence="2">
    <location>
        <begin position="605"/>
        <end position="631"/>
    </location>
</feature>